<dbReference type="GO" id="GO:0004252">
    <property type="term" value="F:serine-type endopeptidase activity"/>
    <property type="evidence" value="ECO:0007669"/>
    <property type="project" value="TreeGrafter"/>
</dbReference>
<accession>A0A1M5YFJ0</accession>
<proteinExistence type="predicted"/>
<evidence type="ECO:0000313" key="3">
    <source>
        <dbReference type="EMBL" id="SHI10283.1"/>
    </source>
</evidence>
<dbReference type="PANTHER" id="PTHR42776:SF27">
    <property type="entry name" value="DIPEPTIDYL PEPTIDASE FAMILY MEMBER 6"/>
    <property type="match status" value="1"/>
</dbReference>
<dbReference type="GO" id="GO:0004177">
    <property type="term" value="F:aminopeptidase activity"/>
    <property type="evidence" value="ECO:0007669"/>
    <property type="project" value="UniProtKB-KW"/>
</dbReference>
<dbReference type="GO" id="GO:0006508">
    <property type="term" value="P:proteolysis"/>
    <property type="evidence" value="ECO:0007669"/>
    <property type="project" value="InterPro"/>
</dbReference>
<reference evidence="3 4" key="1">
    <citation type="submission" date="2016-11" db="EMBL/GenBank/DDBJ databases">
        <authorList>
            <person name="Jaros S."/>
            <person name="Januszkiewicz K."/>
            <person name="Wedrychowicz H."/>
        </authorList>
    </citation>
    <scope>NUCLEOTIDE SEQUENCE [LARGE SCALE GENOMIC DNA]</scope>
    <source>
        <strain evidence="3 4">DSM 16917</strain>
    </source>
</reference>
<evidence type="ECO:0000259" key="2">
    <source>
        <dbReference type="Pfam" id="PF00326"/>
    </source>
</evidence>
<gene>
    <name evidence="3" type="ORF">SAMN02745129_4138</name>
</gene>
<dbReference type="RefSeq" id="WP_082766687.1">
    <property type="nucleotide sequence ID" value="NZ_FQXG01000007.1"/>
</dbReference>
<keyword evidence="4" id="KW-1185">Reference proteome</keyword>
<name>A0A1M5YFJ0_9GAMM</name>
<dbReference type="SUPFAM" id="SSF82171">
    <property type="entry name" value="DPP6 N-terminal domain-like"/>
    <property type="match status" value="1"/>
</dbReference>
<dbReference type="InterPro" id="IPR001375">
    <property type="entry name" value="Peptidase_S9_cat"/>
</dbReference>
<protein>
    <submittedName>
        <fullName evidence="3">Dipeptidyl aminopeptidase/acylaminoacyl peptidase</fullName>
    </submittedName>
</protein>
<keyword evidence="3" id="KW-0645">Protease</keyword>
<keyword evidence="3" id="KW-0031">Aminopeptidase</keyword>
<dbReference type="STRING" id="299255.SAMN02745129_4138"/>
<dbReference type="Pfam" id="PF00326">
    <property type="entry name" value="Peptidase_S9"/>
    <property type="match status" value="1"/>
</dbReference>
<dbReference type="SUPFAM" id="SSF53474">
    <property type="entry name" value="alpha/beta-Hydrolases"/>
    <property type="match status" value="1"/>
</dbReference>
<sequence>MRLFVSAILAALVLWMPPLQSEPLPVKAFAALPDFSGVKLSPNGRYLAVLRGVQGHEVLAVLDRNEAQWQYLVKADNLEVTLNWFHWANDDTLLLSVGRTEIQAGIKYSVNQLQKFTLGKDSKPKLAIKLSQLKGRSPQFTDRLVSLLPDDPDHVMVAIDLEINNLPTVYRLSLKSGRLKRVRRAKQDIQHWIADRQGRVRLGIGQDETRVFYRLYDTDGEEFRILWEYQLFEAPDIQMLGFDKDPNLLYIRADHQGRYALFKADLTQPQPELELVFSDDKYDIDGGLVYSPRSGEVVGVRHGLGETGVDYWDKEHLALQRALQQALPDRNNRIISVSRDMQSYVLFSRSPTSAGDYLLGDRQAQTLDYLGSRYPEVDERSYGGKQWLNYTSRDGTKLDAVLTRPVGSSEEQKLPAIILPHGGPAGQDGMEYDYWSALLANRGYLVLQPNFRGSSGRGFAFSQAAIQGWGGAMQDDLQDAAHFLVEQGWADPKRICIVGGSYGGYAAMMATVKHAETFRCAASFAGVSDIELLLSTARFFTHKEVVRKQLGTDKANNRANSPYHQADKVSAPLLLIHGTDDKVVPVAHSRKMASALKKAGKPVQYLELEDANHSLWAEPHRLAAMEAMVEFLDTHLKL</sequence>
<evidence type="ECO:0000313" key="4">
    <source>
        <dbReference type="Proteomes" id="UP000184268"/>
    </source>
</evidence>
<dbReference type="OrthoDB" id="4269629at2"/>
<keyword evidence="1" id="KW-0378">Hydrolase</keyword>
<dbReference type="AlphaFoldDB" id="A0A1M5YFJ0"/>
<organism evidence="3 4">
    <name type="scientific">Ferrimonas marina</name>
    <dbReference type="NCBI Taxonomy" id="299255"/>
    <lineage>
        <taxon>Bacteria</taxon>
        <taxon>Pseudomonadati</taxon>
        <taxon>Pseudomonadota</taxon>
        <taxon>Gammaproteobacteria</taxon>
        <taxon>Alteromonadales</taxon>
        <taxon>Ferrimonadaceae</taxon>
        <taxon>Ferrimonas</taxon>
    </lineage>
</organism>
<dbReference type="EMBL" id="FQXG01000007">
    <property type="protein sequence ID" value="SHI10283.1"/>
    <property type="molecule type" value="Genomic_DNA"/>
</dbReference>
<dbReference type="InterPro" id="IPR029058">
    <property type="entry name" value="AB_hydrolase_fold"/>
</dbReference>
<dbReference type="PANTHER" id="PTHR42776">
    <property type="entry name" value="SERINE PEPTIDASE S9 FAMILY MEMBER"/>
    <property type="match status" value="1"/>
</dbReference>
<dbReference type="Proteomes" id="UP000184268">
    <property type="component" value="Unassembled WGS sequence"/>
</dbReference>
<feature type="domain" description="Peptidase S9 prolyl oligopeptidase catalytic" evidence="2">
    <location>
        <begin position="436"/>
        <end position="637"/>
    </location>
</feature>
<dbReference type="Gene3D" id="3.40.50.1820">
    <property type="entry name" value="alpha/beta hydrolase"/>
    <property type="match status" value="1"/>
</dbReference>
<evidence type="ECO:0000256" key="1">
    <source>
        <dbReference type="ARBA" id="ARBA00022801"/>
    </source>
</evidence>